<evidence type="ECO:0000256" key="6">
    <source>
        <dbReference type="ARBA" id="ARBA00023128"/>
    </source>
</evidence>
<dbReference type="Proteomes" id="UP000683000">
    <property type="component" value="Unassembled WGS sequence"/>
</dbReference>
<evidence type="ECO:0000313" key="10">
    <source>
        <dbReference type="EMBL" id="KAG6378803.1"/>
    </source>
</evidence>
<evidence type="ECO:0000256" key="7">
    <source>
        <dbReference type="ARBA" id="ARBA00023136"/>
    </source>
</evidence>
<keyword evidence="4 9" id="KW-1133">Transmembrane helix</keyword>
<dbReference type="EMBL" id="JAGFBS010000006">
    <property type="protein sequence ID" value="KAG6378803.1"/>
    <property type="molecule type" value="Genomic_DNA"/>
</dbReference>
<evidence type="ECO:0000256" key="8">
    <source>
        <dbReference type="SAM" id="MobiDB-lite"/>
    </source>
</evidence>
<proteinExistence type="predicted"/>
<evidence type="ECO:0000256" key="4">
    <source>
        <dbReference type="ARBA" id="ARBA00022989"/>
    </source>
</evidence>
<keyword evidence="11" id="KW-1185">Reference proteome</keyword>
<dbReference type="PANTHER" id="PTHR14360:SF12">
    <property type="entry name" value="MOZ PROTEIN REPRESENTS A CHROMATIN-ASSOCIATED ACETYLTRANSFERASE"/>
    <property type="match status" value="1"/>
</dbReference>
<keyword evidence="3 9" id="KW-0812">Transmembrane</keyword>
<name>A0A8I3AB36_9AGAM</name>
<comment type="subcellular location">
    <subcellularLocation>
        <location evidence="2">Membrane</location>
    </subcellularLocation>
    <subcellularLocation>
        <location evidence="1">Mitochondrion</location>
    </subcellularLocation>
</comment>
<keyword evidence="5" id="KW-0175">Coiled coil</keyword>
<feature type="region of interest" description="Disordered" evidence="8">
    <location>
        <begin position="1"/>
        <end position="46"/>
    </location>
</feature>
<evidence type="ECO:0000256" key="2">
    <source>
        <dbReference type="ARBA" id="ARBA00004370"/>
    </source>
</evidence>
<evidence type="ECO:0000256" key="5">
    <source>
        <dbReference type="ARBA" id="ARBA00023054"/>
    </source>
</evidence>
<dbReference type="GO" id="GO:0005739">
    <property type="term" value="C:mitochondrion"/>
    <property type="evidence" value="ECO:0007669"/>
    <property type="project" value="UniProtKB-SubCell"/>
</dbReference>
<evidence type="ECO:0000256" key="1">
    <source>
        <dbReference type="ARBA" id="ARBA00004173"/>
    </source>
</evidence>
<dbReference type="Pfam" id="PF07798">
    <property type="entry name" value="CCDC90-like"/>
    <property type="match status" value="1"/>
</dbReference>
<dbReference type="OrthoDB" id="1552at2759"/>
<dbReference type="GO" id="GO:0016020">
    <property type="term" value="C:membrane"/>
    <property type="evidence" value="ECO:0007669"/>
    <property type="project" value="UniProtKB-SubCell"/>
</dbReference>
<accession>A0A8I3AB36</accession>
<comment type="caution">
    <text evidence="10">The sequence shown here is derived from an EMBL/GenBank/DDBJ whole genome shotgun (WGS) entry which is preliminary data.</text>
</comment>
<reference evidence="10" key="1">
    <citation type="submission" date="2021-03" db="EMBL/GenBank/DDBJ databases">
        <title>Evolutionary innovations through gain and loss of genes in the ectomycorrhizal Boletales.</title>
        <authorList>
            <person name="Wu G."/>
            <person name="Miyauchi S."/>
            <person name="Morin E."/>
            <person name="Yang Z.-L."/>
            <person name="Xu J."/>
            <person name="Martin F.M."/>
        </authorList>
    </citation>
    <scope>NUCLEOTIDE SEQUENCE</scope>
    <source>
        <strain evidence="10">BR01</strain>
    </source>
</reference>
<evidence type="ECO:0000256" key="9">
    <source>
        <dbReference type="SAM" id="Phobius"/>
    </source>
</evidence>
<protein>
    <submittedName>
        <fullName evidence="10">Uncharacterized protein</fullName>
    </submittedName>
</protein>
<sequence>MPSSAPSIAHSRRQPPAASCAQPALSSSTASESKARRSHRKRPRQPYLFRAALSEMRAEQSARSRNESAAIRATIAALRREVDRLDVKMKEDLGNLKHEIQMELGTRKNESKSDLKQQSIAIEEVLNKAIVELGDLRANMEEVKWDNMRKAVGDYHPFPLLFLSLISLVPAALTAFSLLIALSMELYHFNRHPPPTQIHHSEGGDDETYHS</sequence>
<dbReference type="PANTHER" id="PTHR14360">
    <property type="entry name" value="PROTEIN FMP32, MITOCHONDRIAL"/>
    <property type="match status" value="1"/>
</dbReference>
<keyword evidence="6" id="KW-0496">Mitochondrion</keyword>
<dbReference type="InterPro" id="IPR024461">
    <property type="entry name" value="CCDC90-like"/>
</dbReference>
<evidence type="ECO:0000313" key="11">
    <source>
        <dbReference type="Proteomes" id="UP000683000"/>
    </source>
</evidence>
<keyword evidence="7 9" id="KW-0472">Membrane</keyword>
<dbReference type="AlphaFoldDB" id="A0A8I3AB36"/>
<evidence type="ECO:0000256" key="3">
    <source>
        <dbReference type="ARBA" id="ARBA00022692"/>
    </source>
</evidence>
<gene>
    <name evidence="10" type="ORF">JVT61DRAFT_13080</name>
</gene>
<organism evidence="10 11">
    <name type="scientific">Boletus reticuloceps</name>
    <dbReference type="NCBI Taxonomy" id="495285"/>
    <lineage>
        <taxon>Eukaryota</taxon>
        <taxon>Fungi</taxon>
        <taxon>Dikarya</taxon>
        <taxon>Basidiomycota</taxon>
        <taxon>Agaricomycotina</taxon>
        <taxon>Agaricomycetes</taxon>
        <taxon>Agaricomycetidae</taxon>
        <taxon>Boletales</taxon>
        <taxon>Boletineae</taxon>
        <taxon>Boletaceae</taxon>
        <taxon>Boletoideae</taxon>
        <taxon>Boletus</taxon>
    </lineage>
</organism>
<feature type="transmembrane region" description="Helical" evidence="9">
    <location>
        <begin position="158"/>
        <end position="182"/>
    </location>
</feature>